<evidence type="ECO:0000313" key="2">
    <source>
        <dbReference type="Proteomes" id="UP000602532"/>
    </source>
</evidence>
<sequence>MPSVSDGGFDAGLRDFLYQRDMKVGIVGGLGVLDDSYERLADYLSGWMTACR</sequence>
<organism evidence="1 2">
    <name type="scientific">Microbacterium gallinarum</name>
    <dbReference type="NCBI Taxonomy" id="2762209"/>
    <lineage>
        <taxon>Bacteria</taxon>
        <taxon>Bacillati</taxon>
        <taxon>Actinomycetota</taxon>
        <taxon>Actinomycetes</taxon>
        <taxon>Micrococcales</taxon>
        <taxon>Microbacteriaceae</taxon>
        <taxon>Microbacterium</taxon>
    </lineage>
</organism>
<dbReference type="Proteomes" id="UP000602532">
    <property type="component" value="Unassembled WGS sequence"/>
</dbReference>
<proteinExistence type="predicted"/>
<accession>A0ABR8X3C5</accession>
<protein>
    <submittedName>
        <fullName evidence="1">Uncharacterized protein</fullName>
    </submittedName>
</protein>
<keyword evidence="2" id="KW-1185">Reference proteome</keyword>
<evidence type="ECO:0000313" key="1">
    <source>
        <dbReference type="EMBL" id="MBD8023754.1"/>
    </source>
</evidence>
<name>A0ABR8X3C5_9MICO</name>
<dbReference type="RefSeq" id="WP_191766064.1">
    <property type="nucleotide sequence ID" value="NZ_JACSPM010000002.1"/>
</dbReference>
<gene>
    <name evidence="1" type="ORF">H9622_09135</name>
</gene>
<comment type="caution">
    <text evidence="1">The sequence shown here is derived from an EMBL/GenBank/DDBJ whole genome shotgun (WGS) entry which is preliminary data.</text>
</comment>
<dbReference type="EMBL" id="JACSPM010000002">
    <property type="protein sequence ID" value="MBD8023754.1"/>
    <property type="molecule type" value="Genomic_DNA"/>
</dbReference>
<reference evidence="1 2" key="1">
    <citation type="submission" date="2020-08" db="EMBL/GenBank/DDBJ databases">
        <title>A Genomic Blueprint of the Chicken Gut Microbiome.</title>
        <authorList>
            <person name="Gilroy R."/>
            <person name="Ravi A."/>
            <person name="Getino M."/>
            <person name="Pursley I."/>
            <person name="Horton D.L."/>
            <person name="Alikhan N.-F."/>
            <person name="Baker D."/>
            <person name="Gharbi K."/>
            <person name="Hall N."/>
            <person name="Watson M."/>
            <person name="Adriaenssens E.M."/>
            <person name="Foster-Nyarko E."/>
            <person name="Jarju S."/>
            <person name="Secka A."/>
            <person name="Antonio M."/>
            <person name="Oren A."/>
            <person name="Chaudhuri R."/>
            <person name="La Ragione R.M."/>
            <person name="Hildebrand F."/>
            <person name="Pallen M.J."/>
        </authorList>
    </citation>
    <scope>NUCLEOTIDE SEQUENCE [LARGE SCALE GENOMIC DNA]</scope>
    <source>
        <strain evidence="1 2">Sa1CUA4</strain>
    </source>
</reference>